<dbReference type="EMBL" id="KE345620">
    <property type="protein sequence ID" value="EXC09726.1"/>
    <property type="molecule type" value="Genomic_DNA"/>
</dbReference>
<dbReference type="AlphaFoldDB" id="W9S1U1"/>
<accession>W9S1U1</accession>
<proteinExistence type="predicted"/>
<evidence type="ECO:0000313" key="1">
    <source>
        <dbReference type="EMBL" id="EXC09726.1"/>
    </source>
</evidence>
<evidence type="ECO:0000313" key="2">
    <source>
        <dbReference type="Proteomes" id="UP000030645"/>
    </source>
</evidence>
<organism evidence="1 2">
    <name type="scientific">Morus notabilis</name>
    <dbReference type="NCBI Taxonomy" id="981085"/>
    <lineage>
        <taxon>Eukaryota</taxon>
        <taxon>Viridiplantae</taxon>
        <taxon>Streptophyta</taxon>
        <taxon>Embryophyta</taxon>
        <taxon>Tracheophyta</taxon>
        <taxon>Spermatophyta</taxon>
        <taxon>Magnoliopsida</taxon>
        <taxon>eudicotyledons</taxon>
        <taxon>Gunneridae</taxon>
        <taxon>Pentapetalae</taxon>
        <taxon>rosids</taxon>
        <taxon>fabids</taxon>
        <taxon>Rosales</taxon>
        <taxon>Moraceae</taxon>
        <taxon>Moreae</taxon>
        <taxon>Morus</taxon>
    </lineage>
</organism>
<dbReference type="Proteomes" id="UP000030645">
    <property type="component" value="Unassembled WGS sequence"/>
</dbReference>
<keyword evidence="2" id="KW-1185">Reference proteome</keyword>
<gene>
    <name evidence="1" type="ORF">L484_019824</name>
</gene>
<protein>
    <submittedName>
        <fullName evidence="1">Uncharacterized protein</fullName>
    </submittedName>
</protein>
<reference evidence="2" key="1">
    <citation type="submission" date="2013-01" db="EMBL/GenBank/DDBJ databases">
        <title>Draft Genome Sequence of a Mulberry Tree, Morus notabilis C.K. Schneid.</title>
        <authorList>
            <person name="He N."/>
            <person name="Zhao S."/>
        </authorList>
    </citation>
    <scope>NUCLEOTIDE SEQUENCE</scope>
</reference>
<sequence length="80" mass="8700">MNSGRDGKILFLLMKLNRHKVCNAGHWFGVYLLLAGSDWGCKRKEKGGGWMPKNIRLAAPGGFAGMGLLVKGCRLDPTAL</sequence>
<name>W9S1U1_9ROSA</name>